<evidence type="ECO:0000256" key="5">
    <source>
        <dbReference type="SAM" id="Phobius"/>
    </source>
</evidence>
<evidence type="ECO:0000256" key="1">
    <source>
        <dbReference type="ARBA" id="ARBA00004141"/>
    </source>
</evidence>
<evidence type="ECO:0000313" key="7">
    <source>
        <dbReference type="Proteomes" id="UP000775547"/>
    </source>
</evidence>
<dbReference type="AlphaFoldDB" id="A0A9P7G0L3"/>
<dbReference type="InterPro" id="IPR036259">
    <property type="entry name" value="MFS_trans_sf"/>
</dbReference>
<feature type="transmembrane region" description="Helical" evidence="5">
    <location>
        <begin position="233"/>
        <end position="253"/>
    </location>
</feature>
<feature type="transmembrane region" description="Helical" evidence="5">
    <location>
        <begin position="98"/>
        <end position="118"/>
    </location>
</feature>
<proteinExistence type="predicted"/>
<dbReference type="PANTHER" id="PTHR23502:SF60">
    <property type="entry name" value="MAJOR FACILITATOR SUPERFAMILY (MFS) PROFILE DOMAIN-CONTAINING PROTEIN-RELATED"/>
    <property type="match status" value="1"/>
</dbReference>
<dbReference type="EMBL" id="JABCKV010000306">
    <property type="protein sequence ID" value="KAG5641468.1"/>
    <property type="molecule type" value="Genomic_DNA"/>
</dbReference>
<keyword evidence="7" id="KW-1185">Reference proteome</keyword>
<dbReference type="Proteomes" id="UP000775547">
    <property type="component" value="Unassembled WGS sequence"/>
</dbReference>
<feature type="transmembrane region" description="Helical" evidence="5">
    <location>
        <begin position="59"/>
        <end position="78"/>
    </location>
</feature>
<protein>
    <submittedName>
        <fullName evidence="6">Uncharacterized protein</fullName>
    </submittedName>
</protein>
<comment type="caution">
    <text evidence="6">The sequence shown here is derived from an EMBL/GenBank/DDBJ whole genome shotgun (WGS) entry which is preliminary data.</text>
</comment>
<comment type="subcellular location">
    <subcellularLocation>
        <location evidence="1">Membrane</location>
        <topology evidence="1">Multi-pass membrane protein</topology>
    </subcellularLocation>
</comment>
<dbReference type="SUPFAM" id="SSF103473">
    <property type="entry name" value="MFS general substrate transporter"/>
    <property type="match status" value="1"/>
</dbReference>
<keyword evidence="2 5" id="KW-0812">Transmembrane</keyword>
<evidence type="ECO:0000313" key="6">
    <source>
        <dbReference type="EMBL" id="KAG5641468.1"/>
    </source>
</evidence>
<dbReference type="PANTHER" id="PTHR23502">
    <property type="entry name" value="MAJOR FACILITATOR SUPERFAMILY"/>
    <property type="match status" value="1"/>
</dbReference>
<reference evidence="6" key="1">
    <citation type="submission" date="2020-07" db="EMBL/GenBank/DDBJ databases">
        <authorList>
            <person name="Nieuwenhuis M."/>
            <person name="Van De Peppel L.J.J."/>
        </authorList>
    </citation>
    <scope>NUCLEOTIDE SEQUENCE</scope>
    <source>
        <strain evidence="6">AP01</strain>
        <tissue evidence="6">Mycelium</tissue>
    </source>
</reference>
<dbReference type="GO" id="GO:0016020">
    <property type="term" value="C:membrane"/>
    <property type="evidence" value="ECO:0007669"/>
    <property type="project" value="UniProtKB-SubCell"/>
</dbReference>
<keyword evidence="3 5" id="KW-1133">Transmembrane helix</keyword>
<keyword evidence="4 5" id="KW-0472">Membrane</keyword>
<evidence type="ECO:0000256" key="3">
    <source>
        <dbReference type="ARBA" id="ARBA00022989"/>
    </source>
</evidence>
<organism evidence="6 7">
    <name type="scientific">Asterophora parasitica</name>
    <dbReference type="NCBI Taxonomy" id="117018"/>
    <lineage>
        <taxon>Eukaryota</taxon>
        <taxon>Fungi</taxon>
        <taxon>Dikarya</taxon>
        <taxon>Basidiomycota</taxon>
        <taxon>Agaricomycotina</taxon>
        <taxon>Agaricomycetes</taxon>
        <taxon>Agaricomycetidae</taxon>
        <taxon>Agaricales</taxon>
        <taxon>Tricholomatineae</taxon>
        <taxon>Lyophyllaceae</taxon>
        <taxon>Asterophora</taxon>
    </lineage>
</organism>
<feature type="transmembrane region" description="Helical" evidence="5">
    <location>
        <begin position="199"/>
        <end position="221"/>
    </location>
</feature>
<evidence type="ECO:0000256" key="2">
    <source>
        <dbReference type="ARBA" id="ARBA00022692"/>
    </source>
</evidence>
<accession>A0A9P7G0L3</accession>
<evidence type="ECO:0000256" key="4">
    <source>
        <dbReference type="ARBA" id="ARBA00023136"/>
    </source>
</evidence>
<feature type="transmembrane region" description="Helical" evidence="5">
    <location>
        <begin position="166"/>
        <end position="187"/>
    </location>
</feature>
<sequence length="268" mass="29794">FAPLLLEHKAEHIRKTMDAEKGQKKDVRTTFEAAGDRSWTQIFQKALTRPFVLFAREKIAQLLGIYMAFIYGLFYLFLTTMPAIFEGIYREKTSIAGLHYIALGIGLTFASQINARYMDKIYIYFKNKNNGLGEPEFRLPSMVPGTIILPAGLLIGGWGAQKHVHWIVTDIGIAFIGAGIILLFQAIQTYVVDTFTLHAASALAAVSFLRSLAGFGFPLFAPAMYHALGYGKGNTILAAVAIVIGCPAPWLFWKYGKQIRTKSKYARS</sequence>
<dbReference type="Gene3D" id="1.20.1250.20">
    <property type="entry name" value="MFS general substrate transporter like domains"/>
    <property type="match status" value="1"/>
</dbReference>
<name>A0A9P7G0L3_9AGAR</name>
<feature type="non-terminal residue" evidence="6">
    <location>
        <position position="268"/>
    </location>
</feature>
<dbReference type="GO" id="GO:0022857">
    <property type="term" value="F:transmembrane transporter activity"/>
    <property type="evidence" value="ECO:0007669"/>
    <property type="project" value="TreeGrafter"/>
</dbReference>
<gene>
    <name evidence="6" type="ORF">DXG03_005131</name>
</gene>
<reference evidence="6" key="2">
    <citation type="submission" date="2021-10" db="EMBL/GenBank/DDBJ databases">
        <title>Phylogenomics reveals ancestral predisposition of the termite-cultivated fungus Termitomyces towards a domesticated lifestyle.</title>
        <authorList>
            <person name="Auxier B."/>
            <person name="Grum-Grzhimaylo A."/>
            <person name="Cardenas M.E."/>
            <person name="Lodge J.D."/>
            <person name="Laessoe T."/>
            <person name="Pedersen O."/>
            <person name="Smith M.E."/>
            <person name="Kuyper T.W."/>
            <person name="Franco-Molano E.A."/>
            <person name="Baroni T.J."/>
            <person name="Aanen D.K."/>
        </authorList>
    </citation>
    <scope>NUCLEOTIDE SEQUENCE</scope>
    <source>
        <strain evidence="6">AP01</strain>
        <tissue evidence="6">Mycelium</tissue>
    </source>
</reference>
<feature type="transmembrane region" description="Helical" evidence="5">
    <location>
        <begin position="139"/>
        <end position="160"/>
    </location>
</feature>
<dbReference type="OrthoDB" id="6770063at2759"/>